<organism evidence="9 10">
    <name type="scientific">Natrialba hulunbeirensis JCM 10989</name>
    <dbReference type="NCBI Taxonomy" id="1227493"/>
    <lineage>
        <taxon>Archaea</taxon>
        <taxon>Methanobacteriati</taxon>
        <taxon>Methanobacteriota</taxon>
        <taxon>Stenosarchaea group</taxon>
        <taxon>Halobacteria</taxon>
        <taxon>Halobacteriales</taxon>
        <taxon>Natrialbaceae</taxon>
        <taxon>Natrialba</taxon>
    </lineage>
</organism>
<gene>
    <name evidence="9" type="ORF">C483_09856</name>
</gene>
<keyword evidence="6" id="KW-0482">Metalloprotease</keyword>
<evidence type="ECO:0000256" key="6">
    <source>
        <dbReference type="ARBA" id="ARBA00023049"/>
    </source>
</evidence>
<dbReference type="Proteomes" id="UP000011519">
    <property type="component" value="Unassembled WGS sequence"/>
</dbReference>
<dbReference type="PATRIC" id="fig|1227493.4.peg.1958"/>
<evidence type="ECO:0000256" key="7">
    <source>
        <dbReference type="SAM" id="MobiDB-lite"/>
    </source>
</evidence>
<keyword evidence="3" id="KW-0645">Protease</keyword>
<feature type="region of interest" description="Disordered" evidence="7">
    <location>
        <begin position="599"/>
        <end position="657"/>
    </location>
</feature>
<dbReference type="InterPro" id="IPR006311">
    <property type="entry name" value="TAT_signal"/>
</dbReference>
<dbReference type="EMBL" id="AOIM01000031">
    <property type="protein sequence ID" value="ELY91335.1"/>
    <property type="molecule type" value="Genomic_DNA"/>
</dbReference>
<dbReference type="SUPFAM" id="SSF53187">
    <property type="entry name" value="Zn-dependent exopeptidases"/>
    <property type="match status" value="1"/>
</dbReference>
<accession>L9ZXV2</accession>
<feature type="compositionally biased region" description="Basic and acidic residues" evidence="7">
    <location>
        <begin position="23"/>
        <end position="33"/>
    </location>
</feature>
<feature type="compositionally biased region" description="Low complexity" evidence="7">
    <location>
        <begin position="49"/>
        <end position="64"/>
    </location>
</feature>
<evidence type="ECO:0000256" key="5">
    <source>
        <dbReference type="ARBA" id="ARBA00022833"/>
    </source>
</evidence>
<evidence type="ECO:0000256" key="3">
    <source>
        <dbReference type="ARBA" id="ARBA00022670"/>
    </source>
</evidence>
<feature type="domain" description="Peptidase M14" evidence="8">
    <location>
        <begin position="219"/>
        <end position="560"/>
    </location>
</feature>
<dbReference type="GO" id="GO:0004181">
    <property type="term" value="F:metallocarboxypeptidase activity"/>
    <property type="evidence" value="ECO:0007669"/>
    <property type="project" value="InterPro"/>
</dbReference>
<comment type="similarity">
    <text evidence="2">Belongs to the peptidase M14 family.</text>
</comment>
<keyword evidence="4" id="KW-0378">Hydrolase</keyword>
<evidence type="ECO:0000313" key="10">
    <source>
        <dbReference type="Proteomes" id="UP000011519"/>
    </source>
</evidence>
<comment type="caution">
    <text evidence="9">The sequence shown here is derived from an EMBL/GenBank/DDBJ whole genome shotgun (WGS) entry which is preliminary data.</text>
</comment>
<feature type="compositionally biased region" description="Polar residues" evidence="7">
    <location>
        <begin position="645"/>
        <end position="657"/>
    </location>
</feature>
<comment type="cofactor">
    <cofactor evidence="1">
        <name>Zn(2+)</name>
        <dbReference type="ChEBI" id="CHEBI:29105"/>
    </cofactor>
</comment>
<dbReference type="GO" id="GO:0005615">
    <property type="term" value="C:extracellular space"/>
    <property type="evidence" value="ECO:0007669"/>
    <property type="project" value="TreeGrafter"/>
</dbReference>
<feature type="region of interest" description="Disordered" evidence="7">
    <location>
        <begin position="1"/>
        <end position="71"/>
    </location>
</feature>
<dbReference type="PANTHER" id="PTHR11705">
    <property type="entry name" value="PROTEASE FAMILY M14 CARBOXYPEPTIDASE A,B"/>
    <property type="match status" value="1"/>
</dbReference>
<proteinExistence type="inferred from homology"/>
<feature type="compositionally biased region" description="Gly residues" evidence="7">
    <location>
        <begin position="611"/>
        <end position="626"/>
    </location>
</feature>
<dbReference type="Pfam" id="PF00246">
    <property type="entry name" value="Peptidase_M14"/>
    <property type="match status" value="1"/>
</dbReference>
<name>L9ZXV2_9EURY</name>
<dbReference type="GO" id="GO:0008270">
    <property type="term" value="F:zinc ion binding"/>
    <property type="evidence" value="ECO:0007669"/>
    <property type="project" value="InterPro"/>
</dbReference>
<dbReference type="Gene3D" id="3.40.630.10">
    <property type="entry name" value="Zn peptidases"/>
    <property type="match status" value="1"/>
</dbReference>
<keyword evidence="9" id="KW-0121">Carboxypeptidase</keyword>
<keyword evidence="5" id="KW-0862">Zinc</keyword>
<evidence type="ECO:0000256" key="2">
    <source>
        <dbReference type="ARBA" id="ARBA00005988"/>
    </source>
</evidence>
<protein>
    <submittedName>
        <fullName evidence="9">Peptidase M14 carboxypeptidase A</fullName>
    </submittedName>
</protein>
<dbReference type="OrthoDB" id="202058at2157"/>
<evidence type="ECO:0000313" key="9">
    <source>
        <dbReference type="EMBL" id="ELY91335.1"/>
    </source>
</evidence>
<evidence type="ECO:0000259" key="8">
    <source>
        <dbReference type="SMART" id="SM00631"/>
    </source>
</evidence>
<evidence type="ECO:0000256" key="4">
    <source>
        <dbReference type="ARBA" id="ARBA00022801"/>
    </source>
</evidence>
<dbReference type="PANTHER" id="PTHR11705:SF143">
    <property type="entry name" value="SLL0236 PROTEIN"/>
    <property type="match status" value="1"/>
</dbReference>
<dbReference type="AlphaFoldDB" id="L9ZXV2"/>
<dbReference type="InterPro" id="IPR000834">
    <property type="entry name" value="Peptidase_M14"/>
</dbReference>
<dbReference type="GO" id="GO:0006508">
    <property type="term" value="P:proteolysis"/>
    <property type="evidence" value="ECO:0007669"/>
    <property type="project" value="UniProtKB-KW"/>
</dbReference>
<dbReference type="RefSeq" id="WP_006653174.1">
    <property type="nucleotide sequence ID" value="NZ_AOIM01000031.1"/>
</dbReference>
<keyword evidence="10" id="KW-1185">Reference proteome</keyword>
<feature type="region of interest" description="Disordered" evidence="7">
    <location>
        <begin position="139"/>
        <end position="160"/>
    </location>
</feature>
<reference evidence="9 10" key="1">
    <citation type="journal article" date="2014" name="PLoS Genet.">
        <title>Phylogenetically driven sequencing of extremely halophilic archaea reveals strategies for static and dynamic osmo-response.</title>
        <authorList>
            <person name="Becker E.A."/>
            <person name="Seitzer P.M."/>
            <person name="Tritt A."/>
            <person name="Larsen D."/>
            <person name="Krusor M."/>
            <person name="Yao A.I."/>
            <person name="Wu D."/>
            <person name="Madern D."/>
            <person name="Eisen J.A."/>
            <person name="Darling A.E."/>
            <person name="Facciotti M.T."/>
        </authorList>
    </citation>
    <scope>NUCLEOTIDE SEQUENCE [LARGE SCALE GENOMIC DNA]</scope>
    <source>
        <strain evidence="9 10">JCM 10989</strain>
    </source>
</reference>
<dbReference type="SMART" id="SM00631">
    <property type="entry name" value="Zn_pept"/>
    <property type="match status" value="1"/>
</dbReference>
<evidence type="ECO:0000256" key="1">
    <source>
        <dbReference type="ARBA" id="ARBA00001947"/>
    </source>
</evidence>
<sequence>MSHNADNETDPQRTADEPTDEDDRSHQSTDGHSRPVPGSDLAATETASPDAASPDTPTGTPTDTFETDSRIDRRTFLSLSAATGAALALPGSATADVSDDVLSDELEYVINHTPEEYEAATSIVFTDQDTFNAFADEYEEDPDPELSRAPKAVTRESPTLSAHAHLTASEVEDVLALGDGDDGDGIDAMNFAPGANPWWTLEAPYADGVFPPIEEAREYIAYEETVQALEYIEDTHSDRVRVQSIGESPGWANLYTGEDADPRDIYVAEVTNDVQDDSSFAAKEKVVYSLNIHGDERAGTEAGCRLIEEIARGEADDFEYLLDDIVLLFLFTNPDGWVSRKPQTEIPWVADHNTNFQRGNASTFEGQPVDTNRQYPTMGWTNPSFRPAEPEGAPEEFHDLVPDSLAIVEHFREYDNVAFLCDYHGMYTADHMVFNLETNAPFDHDGTHDLDEVNIQIGEGMQEFWGDIDAIADDIATAGEEMYGSPFVPDGDSYNGLFDWGTIYDSLSYQITGGFLGWAGQPEEFGGLGAITVAPEIILSNHYTAAQKEWKPYWTRHYEEAYRISMREYAAMTARETHATVETGGQDTAYVTTDELTRTSADLPHTDDQPGRGGPGRGGPGRGRGQGQDRATSVQRSHEVVQPGPGTQSQLSAETTADSHSLFVDLEGVGNATEGTVRVRNPDGTVVHEIDIDAKADPRNQAARTHDFEEVFVRRPEAGQWTIEAESDAELNVLTTVVDVADDEEIPDPVEVLGYEQREYSVNPMEFFADLDDDVVDGNMDGMSVHHVSVGRLLRGNSGMRHYDKVVVSHDDGIDDPDYVGALEDFVEAGGDLVLTDSGVNLLAVLETGAATAITDDNIANILVPFANLEDRDFEHPLLAGIRTRQQEIWKGSQLGYTTGVDQPATIVDADAFEAAGGSVAGSFTTAALQDGESTQLESGVAAGLLPAAGNGDAGEIAVVGSVLPPAQQTELHPFGMADYAVSFMGHTLLCNALGFEQRRYADGELVRTYGEVR</sequence>
<dbReference type="PROSITE" id="PS51318">
    <property type="entry name" value="TAT"/>
    <property type="match status" value="1"/>
</dbReference>